<dbReference type="EMBL" id="JH719393">
    <property type="protein sequence ID" value="EJC84055.1"/>
    <property type="molecule type" value="Genomic_DNA"/>
</dbReference>
<accession>J0CVU7</accession>
<dbReference type="AlphaFoldDB" id="J0CVU7"/>
<sequence>MIVVPNLDLVVLFPMTNFVWERASVPTAWGV</sequence>
<dbReference type="Proteomes" id="UP000005732">
    <property type="component" value="Unassembled WGS sequence"/>
</dbReference>
<reference evidence="1" key="1">
    <citation type="submission" date="2012-02" db="EMBL/GenBank/DDBJ databases">
        <title>Improved High-Quality Draft Sequence of Rhizobium leguminosarum bv. trifolii WSM2297.</title>
        <authorList>
            <consortium name="US DOE Joint Genome Institute"/>
            <person name="Lucas S."/>
            <person name="Han J."/>
            <person name="Lapidus A."/>
            <person name="Cheng J.-F."/>
            <person name="Goodwin L."/>
            <person name="Pitluck S."/>
            <person name="Peters L."/>
            <person name="Ovchinnikova G."/>
            <person name="Zhang X."/>
            <person name="Detter J.C."/>
            <person name="Han C."/>
            <person name="Tapia R."/>
            <person name="Land M."/>
            <person name="Hauser L."/>
            <person name="Kyrpides N."/>
            <person name="Ivanova N."/>
            <person name="Pagani I."/>
            <person name="Brau L."/>
            <person name="Yates R."/>
            <person name="O'Hara G."/>
            <person name="Rui T."/>
            <person name="Howieson J."/>
            <person name="Reeve W."/>
            <person name="Woyke T."/>
        </authorList>
    </citation>
    <scope>NUCLEOTIDE SEQUENCE [LARGE SCALE GENOMIC DNA]</scope>
    <source>
        <strain evidence="1">WSM2297</strain>
    </source>
</reference>
<protein>
    <submittedName>
        <fullName evidence="1">Uncharacterized protein</fullName>
    </submittedName>
</protein>
<evidence type="ECO:0000313" key="1">
    <source>
        <dbReference type="EMBL" id="EJC84055.1"/>
    </source>
</evidence>
<dbReference type="EMBL" id="JH719393">
    <property type="protein sequence ID" value="EJC84354.1"/>
    <property type="molecule type" value="Genomic_DNA"/>
</dbReference>
<gene>
    <name evidence="1" type="ORF">Rleg4DRAFT_5848</name>
    <name evidence="2" type="ORF">Rleg4DRAFT_6175</name>
</gene>
<organism evidence="1">
    <name type="scientific">Rhizobium leguminosarum bv. trifolii WSM2297</name>
    <dbReference type="NCBI Taxonomy" id="754762"/>
    <lineage>
        <taxon>Bacteria</taxon>
        <taxon>Pseudomonadati</taxon>
        <taxon>Pseudomonadota</taxon>
        <taxon>Alphaproteobacteria</taxon>
        <taxon>Hyphomicrobiales</taxon>
        <taxon>Rhizobiaceae</taxon>
        <taxon>Rhizobium/Agrobacterium group</taxon>
        <taxon>Rhizobium</taxon>
    </lineage>
</organism>
<name>J0CVU7_RHILT</name>
<dbReference type="HOGENOM" id="CLU_3398123_0_0_5"/>
<evidence type="ECO:0000313" key="2">
    <source>
        <dbReference type="EMBL" id="EJC84354.1"/>
    </source>
</evidence>
<proteinExistence type="predicted"/>